<gene>
    <name evidence="3" type="ORF">GEV33_010791</name>
</gene>
<dbReference type="Pfam" id="PF07727">
    <property type="entry name" value="RVT_2"/>
    <property type="match status" value="1"/>
</dbReference>
<dbReference type="SUPFAM" id="SSF56672">
    <property type="entry name" value="DNA/RNA polymerases"/>
    <property type="match status" value="1"/>
</dbReference>
<dbReference type="PANTHER" id="PTHR11439:SF483">
    <property type="entry name" value="PEPTIDE SYNTHASE GLIP-LIKE, PUTATIVE (AFU_ORTHOLOGUE AFUA_3G12920)-RELATED"/>
    <property type="match status" value="1"/>
</dbReference>
<evidence type="ECO:0000256" key="1">
    <source>
        <dbReference type="SAM" id="MobiDB-lite"/>
    </source>
</evidence>
<name>A0A8J6L8N4_TENMO</name>
<proteinExistence type="predicted"/>
<dbReference type="InterPro" id="IPR013103">
    <property type="entry name" value="RVT_2"/>
</dbReference>
<comment type="caution">
    <text evidence="3">The sequence shown here is derived from an EMBL/GenBank/DDBJ whole genome shotgun (WGS) entry which is preliminary data.</text>
</comment>
<feature type="compositionally biased region" description="Basic and acidic residues" evidence="1">
    <location>
        <begin position="604"/>
        <end position="636"/>
    </location>
</feature>
<sequence length="1200" mass="137748">MKKEKEVEIYLNNYRKLENENESIENQPENEETEREASNNENQLEDQTEIDNLQENYNERREVETREKRKPGRPRFLYTGKKGRPKKLYVQACEEEITEKEGSRTNEITEEDPKTIKEAFLRQESEEWREAMKNEFNSLKKNKTWEIVDRPSDRKVIGCKWVLKTKLNSDGTIARRKARLVAKGYAQLPGIDFQETFAPVSRLCSVRLIMAIAAQYNLIVHQLDFVTAYLNGDIDEEIYMELPEGINEIGEEVVFKNKVCLLKKALYGLKQSGRQWYKKLDENLQKLNLRPLSTDKCIYMRKTRRGNEENMVLIAVYVDDIIIASNSMEEINNLKENLAKIFQMKDMGQIKYYLGIEFNVKKNKVTMSQKKYVDDLLKRFGMENSKEVSTPMDPNVKLSKEMCPKTEKEKEEMTRCPYQNLIGSLMYLSVSTRPDISYAVNTTRTVRLWILAGEWTTAAARGHGGEGGRSGPGAAEEISAFCGDAPLGFLRNRNRTDPTPQPHHSLRRGHPEDGTLLAETHLWGRQTVGEEPSVPQGPPPVPVLFVTRSGEKATQKPHGRRNLLVKNGPQTLRSGNSAQFDIFHGGRSRHLAVSGIPELGSVNVEHRNDTEERKVERRGRNGKEEERRKEEVPKDDNTDDNNCTSGEKNKFFNCSNDNNNNDNNNNCDSNEEENFFLGCRLKRHHLKTSQQKKYSFHLFLVVTRKPTGLKSTFDAIKESHLVELVSFPADRPFWRKKRENALVGVISVGTRLIVDSFGSSGTIADIPALFFAQLQRDKDTDKQERREGSKESWYSKQYEGYMTHEILEYLGSARERKMTARFRCEKEERENKYWMEEEERRCAECAMRRKRKTIELMWNGCSETREEKEREEILNEDGRQIGLMKEIYLEKKGKNREGKEWGIEIVTGEGNFSREGGFVPATVTILAANDRDMLNKGHKSGIECVSAKSAYATPDSGSSIFCKKFCRSQTCGVVYFEQSKNKVFKLGLTFPVPGDVACEQSQKSFGFWSVSLYDQLERLLAPQKRSQLLNTRNAPVRRIRCKIDARTVLTAIIQLRRWYPTEGPKRAPGSEGEDAFVEKPIVPSYRPDSLKEAAKSFPFRNNCADNNNHGISPRCRLHRIRFQLASPGTESGQSRGSKPPRIHLAIRKRHRRPLPPAVSALAAFLSYNERTGVSELPFDQYPPTTDTLEAEGWSRFTPDT</sequence>
<feature type="compositionally biased region" description="Acidic residues" evidence="1">
    <location>
        <begin position="20"/>
        <end position="34"/>
    </location>
</feature>
<feature type="region of interest" description="Disordered" evidence="1">
    <location>
        <begin position="489"/>
        <end position="512"/>
    </location>
</feature>
<feature type="region of interest" description="Disordered" evidence="1">
    <location>
        <begin position="17"/>
        <end position="80"/>
    </location>
</feature>
<reference evidence="3" key="1">
    <citation type="journal article" date="2020" name="J Insects Food Feed">
        <title>The yellow mealworm (Tenebrio molitor) genome: a resource for the emerging insects as food and feed industry.</title>
        <authorList>
            <person name="Eriksson T."/>
            <person name="Andere A."/>
            <person name="Kelstrup H."/>
            <person name="Emery V."/>
            <person name="Picard C."/>
        </authorList>
    </citation>
    <scope>NUCLEOTIDE SEQUENCE</scope>
    <source>
        <strain evidence="3">Stoneville</strain>
        <tissue evidence="3">Whole head</tissue>
    </source>
</reference>
<dbReference type="AlphaFoldDB" id="A0A8J6L8N4"/>
<keyword evidence="4" id="KW-1185">Reference proteome</keyword>
<feature type="compositionally biased region" description="Basic and acidic residues" evidence="1">
    <location>
        <begin position="57"/>
        <end position="67"/>
    </location>
</feature>
<feature type="domain" description="Reverse transcriptase Ty1/copia-type" evidence="2">
    <location>
        <begin position="142"/>
        <end position="392"/>
    </location>
</feature>
<feature type="region of interest" description="Disordered" evidence="1">
    <location>
        <begin position="602"/>
        <end position="646"/>
    </location>
</feature>
<dbReference type="PANTHER" id="PTHR11439">
    <property type="entry name" value="GAG-POL-RELATED RETROTRANSPOSON"/>
    <property type="match status" value="1"/>
</dbReference>
<evidence type="ECO:0000313" key="4">
    <source>
        <dbReference type="Proteomes" id="UP000719412"/>
    </source>
</evidence>
<evidence type="ECO:0000313" key="3">
    <source>
        <dbReference type="EMBL" id="KAH0812000.1"/>
    </source>
</evidence>
<dbReference type="InterPro" id="IPR043502">
    <property type="entry name" value="DNA/RNA_pol_sf"/>
</dbReference>
<protein>
    <recommendedName>
        <fullName evidence="2">Reverse transcriptase Ty1/copia-type domain-containing protein</fullName>
    </recommendedName>
</protein>
<evidence type="ECO:0000259" key="2">
    <source>
        <dbReference type="Pfam" id="PF07727"/>
    </source>
</evidence>
<dbReference type="EMBL" id="JABDTM020026383">
    <property type="protein sequence ID" value="KAH0812000.1"/>
    <property type="molecule type" value="Genomic_DNA"/>
</dbReference>
<dbReference type="GO" id="GO:0071897">
    <property type="term" value="P:DNA biosynthetic process"/>
    <property type="evidence" value="ECO:0007669"/>
    <property type="project" value="UniProtKB-ARBA"/>
</dbReference>
<reference evidence="3" key="2">
    <citation type="submission" date="2021-08" db="EMBL/GenBank/DDBJ databases">
        <authorList>
            <person name="Eriksson T."/>
        </authorList>
    </citation>
    <scope>NUCLEOTIDE SEQUENCE</scope>
    <source>
        <strain evidence="3">Stoneville</strain>
        <tissue evidence="3">Whole head</tissue>
    </source>
</reference>
<accession>A0A8J6L8N4</accession>
<organism evidence="3 4">
    <name type="scientific">Tenebrio molitor</name>
    <name type="common">Yellow mealworm beetle</name>
    <dbReference type="NCBI Taxonomy" id="7067"/>
    <lineage>
        <taxon>Eukaryota</taxon>
        <taxon>Metazoa</taxon>
        <taxon>Ecdysozoa</taxon>
        <taxon>Arthropoda</taxon>
        <taxon>Hexapoda</taxon>
        <taxon>Insecta</taxon>
        <taxon>Pterygota</taxon>
        <taxon>Neoptera</taxon>
        <taxon>Endopterygota</taxon>
        <taxon>Coleoptera</taxon>
        <taxon>Polyphaga</taxon>
        <taxon>Cucujiformia</taxon>
        <taxon>Tenebrionidae</taxon>
        <taxon>Tenebrio</taxon>
    </lineage>
</organism>
<dbReference type="Proteomes" id="UP000719412">
    <property type="component" value="Unassembled WGS sequence"/>
</dbReference>
<feature type="region of interest" description="Disordered" evidence="1">
    <location>
        <begin position="550"/>
        <end position="574"/>
    </location>
</feature>